<evidence type="ECO:0000313" key="6">
    <source>
        <dbReference type="RefSeq" id="XP_017969380.1"/>
    </source>
</evidence>
<dbReference type="Gramene" id="Tc01v2_t012300.1">
    <property type="protein sequence ID" value="Tc01v2_p012300.1"/>
    <property type="gene ID" value="Tc01v2_g012300"/>
</dbReference>
<protein>
    <submittedName>
        <fullName evidence="6">Uncharacterized protein At5g08430 isoform X1</fullName>
    </submittedName>
</protein>
<proteinExistence type="predicted"/>
<evidence type="ECO:0000313" key="5">
    <source>
        <dbReference type="Proteomes" id="UP000694886"/>
    </source>
</evidence>
<dbReference type="SUPFAM" id="SSF159042">
    <property type="entry name" value="Plus3-like"/>
    <property type="match status" value="1"/>
</dbReference>
<feature type="region of interest" description="Disordered" evidence="1">
    <location>
        <begin position="453"/>
        <end position="488"/>
    </location>
</feature>
<dbReference type="PANTHER" id="PTHR46851">
    <property type="entry name" value="OS01G0884500 PROTEIN"/>
    <property type="match status" value="1"/>
</dbReference>
<evidence type="ECO:0000259" key="3">
    <source>
        <dbReference type="PROSITE" id="PS51360"/>
    </source>
</evidence>
<name>A0AB32VTM1_THECC</name>
<dbReference type="Gene3D" id="3.30.1490.40">
    <property type="match status" value="1"/>
</dbReference>
<accession>A0AB32VTM1</accession>
<dbReference type="SUPFAM" id="SSF47592">
    <property type="entry name" value="SWIB/MDM2 domain"/>
    <property type="match status" value="1"/>
</dbReference>
<dbReference type="InterPro" id="IPR045894">
    <property type="entry name" value="At5g08430-like"/>
</dbReference>
<dbReference type="InterPro" id="IPR003121">
    <property type="entry name" value="SWIB_MDM2_domain"/>
</dbReference>
<dbReference type="Pfam" id="PF02213">
    <property type="entry name" value="GYF"/>
    <property type="match status" value="1"/>
</dbReference>
<dbReference type="PROSITE" id="PS50829">
    <property type="entry name" value="GYF"/>
    <property type="match status" value="1"/>
</dbReference>
<feature type="compositionally biased region" description="Polar residues" evidence="1">
    <location>
        <begin position="417"/>
        <end position="426"/>
    </location>
</feature>
<dbReference type="Gene3D" id="1.10.245.10">
    <property type="entry name" value="SWIB/MDM2 domain"/>
    <property type="match status" value="1"/>
</dbReference>
<dbReference type="Proteomes" id="UP000694886">
    <property type="component" value="Chromosome 1"/>
</dbReference>
<evidence type="ECO:0000259" key="2">
    <source>
        <dbReference type="PROSITE" id="PS50829"/>
    </source>
</evidence>
<dbReference type="KEGG" id="tcc:18611989"/>
<dbReference type="InterPro" id="IPR036885">
    <property type="entry name" value="SWIB_MDM2_dom_sf"/>
</dbReference>
<evidence type="ECO:0000259" key="4">
    <source>
        <dbReference type="PROSITE" id="PS51925"/>
    </source>
</evidence>
<organism evidence="5 6">
    <name type="scientific">Theobroma cacao</name>
    <name type="common">Cacao</name>
    <name type="synonym">Cocoa</name>
    <dbReference type="NCBI Taxonomy" id="3641"/>
    <lineage>
        <taxon>Eukaryota</taxon>
        <taxon>Viridiplantae</taxon>
        <taxon>Streptophyta</taxon>
        <taxon>Embryophyta</taxon>
        <taxon>Tracheophyta</taxon>
        <taxon>Spermatophyta</taxon>
        <taxon>Magnoliopsida</taxon>
        <taxon>eudicotyledons</taxon>
        <taxon>Gunneridae</taxon>
        <taxon>Pentapetalae</taxon>
        <taxon>rosids</taxon>
        <taxon>malvids</taxon>
        <taxon>Malvales</taxon>
        <taxon>Malvaceae</taxon>
        <taxon>Byttnerioideae</taxon>
        <taxon>Theobroma</taxon>
    </lineage>
</organism>
<dbReference type="AlphaFoldDB" id="A0AB32VTM1"/>
<evidence type="ECO:0000256" key="1">
    <source>
        <dbReference type="SAM" id="MobiDB-lite"/>
    </source>
</evidence>
<dbReference type="InterPro" id="IPR003169">
    <property type="entry name" value="GYF"/>
</dbReference>
<dbReference type="InterPro" id="IPR058668">
    <property type="entry name" value="NERD_dom"/>
</dbReference>
<dbReference type="SMART" id="SM00719">
    <property type="entry name" value="Plus3"/>
    <property type="match status" value="1"/>
</dbReference>
<dbReference type="PROSITE" id="PS51360">
    <property type="entry name" value="PLUS3"/>
    <property type="match status" value="1"/>
</dbReference>
<dbReference type="Pfam" id="PF03126">
    <property type="entry name" value="Plus-3"/>
    <property type="match status" value="1"/>
</dbReference>
<dbReference type="RefSeq" id="XP_017969380.1">
    <property type="nucleotide sequence ID" value="XM_018113891.1"/>
</dbReference>
<dbReference type="GO" id="GO:0003677">
    <property type="term" value="F:DNA binding"/>
    <property type="evidence" value="ECO:0007669"/>
    <property type="project" value="InterPro"/>
</dbReference>
<feature type="compositionally biased region" description="Polar residues" evidence="1">
    <location>
        <begin position="468"/>
        <end position="481"/>
    </location>
</feature>
<feature type="region of interest" description="Disordered" evidence="1">
    <location>
        <begin position="405"/>
        <end position="438"/>
    </location>
</feature>
<dbReference type="Pfam" id="PF02201">
    <property type="entry name" value="SWIB"/>
    <property type="match status" value="1"/>
</dbReference>
<dbReference type="InterPro" id="IPR036128">
    <property type="entry name" value="Plus3-like_sf"/>
</dbReference>
<dbReference type="PANTHER" id="PTHR46851:SF11">
    <property type="entry name" value="GYF DOMAIN-CONTAINING PROTEIN"/>
    <property type="match status" value="1"/>
</dbReference>
<dbReference type="InterPro" id="IPR035445">
    <property type="entry name" value="GYF-like_dom_sf"/>
</dbReference>
<dbReference type="Pfam" id="PF25980">
    <property type="entry name" value="NERD_plant"/>
    <property type="match status" value="1"/>
</dbReference>
<dbReference type="InterPro" id="IPR004343">
    <property type="entry name" value="Plus-3_dom"/>
</dbReference>
<feature type="domain" description="GYF" evidence="2">
    <location>
        <begin position="567"/>
        <end position="621"/>
    </location>
</feature>
<dbReference type="Gene3D" id="3.90.70.200">
    <property type="entry name" value="Plus-3 domain"/>
    <property type="match status" value="1"/>
</dbReference>
<dbReference type="CDD" id="cd10567">
    <property type="entry name" value="SWIB-MDM2_like"/>
    <property type="match status" value="1"/>
</dbReference>
<gene>
    <name evidence="6" type="primary">LOC18611989</name>
</gene>
<reference evidence="6" key="2">
    <citation type="submission" date="2025-08" db="UniProtKB">
        <authorList>
            <consortium name="RefSeq"/>
        </authorList>
    </citation>
    <scope>IDENTIFICATION</scope>
</reference>
<dbReference type="SUPFAM" id="SSF55277">
    <property type="entry name" value="GYF domain"/>
    <property type="match status" value="1"/>
</dbReference>
<dbReference type="PROSITE" id="PS51925">
    <property type="entry name" value="SWIB_MDM2"/>
    <property type="match status" value="1"/>
</dbReference>
<feature type="domain" description="Plus3" evidence="3">
    <location>
        <begin position="162"/>
        <end position="291"/>
    </location>
</feature>
<dbReference type="SMART" id="SM00444">
    <property type="entry name" value="GYF"/>
    <property type="match status" value="1"/>
</dbReference>
<dbReference type="GeneID" id="18611989"/>
<sequence length="626" mass="71074">MDEKEAPVFWLEEHSGKPATPASLKRKVRSRKLEFVGWGSKPLIEFLESIGKDTTKQISQHDVTDIIRKYVNDNNLVHPAKKKRILCDERLYSIFGRKAIGRMKVYDLLETHYAENQDAWSDGFSSMSDEDDVGEEQKSVISERKAYQKKKVIETPKSCFAAIVQDNIKLVYLKKSLVQDLLKDPERFEAKVVGSFVRIKSDPNYYLQQNSHQLVLVKGLKKASGNNDINTDILLQVSNFVKDVNLSMLSDDNFAQEECEDLYQRVKNGLLKRLTIVELEAKARILHEDITKHWLSAEITLLQKLIDRANEKGWRRELFEYMERRELLMTPEEQSQLLLEVPNVIAEEIDIETAPQDFPGDEQENDNSLVSTLKGTSDIPSDTALGGKLSTLMPSTIEEIVLETAPQDFPDDKQENDSSLVSTLKGTSDIPRDTALDGKLSSLMPSTIEEIELETAPQDIPDDKQESDSSLVSTLKGTSDIPSDRALDGKLSTLMPSTIDNQHDVHEQPKRPRDSNYARAQLVDIPAKDGYIEKQSFVNISNTQVIDLSDDDEEDSNEVQALDGVNSLMWHYSDPRGYEQGPFSLKSLKGWKDAHYFPPDFKVWKTGQSKRKAVLLTDILHRMFPI</sequence>
<reference evidence="5" key="1">
    <citation type="journal article" date="1997" name="Nucleic Acids Res.">
        <title>tRNAscan-SE: a program for improved detection of transfer RNA genes in genomic sequence.</title>
        <authorList>
            <person name="Lowe T.M."/>
            <person name="Eddy S.R."/>
        </authorList>
    </citation>
    <scope>NUCLEOTIDE SEQUENCE [LARGE SCALE GENOMIC DNA]</scope>
    <source>
        <strain evidence="5">r\B97-61/B2</strain>
    </source>
</reference>
<feature type="domain" description="DM2" evidence="4">
    <location>
        <begin position="32"/>
        <end position="115"/>
    </location>
</feature>